<keyword evidence="5 9" id="KW-0175">Coiled coil</keyword>
<evidence type="ECO:0000256" key="9">
    <source>
        <dbReference type="SAM" id="Coils"/>
    </source>
</evidence>
<evidence type="ECO:0000256" key="2">
    <source>
        <dbReference type="ARBA" id="ARBA00011039"/>
    </source>
</evidence>
<dbReference type="Proteomes" id="UP000494206">
    <property type="component" value="Unassembled WGS sequence"/>
</dbReference>
<dbReference type="GO" id="GO:0014069">
    <property type="term" value="C:postsynaptic density"/>
    <property type="evidence" value="ECO:0007669"/>
    <property type="project" value="TreeGrafter"/>
</dbReference>
<feature type="coiled-coil region" evidence="9">
    <location>
        <begin position="178"/>
        <end position="207"/>
    </location>
</feature>
<dbReference type="SMART" id="SM00102">
    <property type="entry name" value="ADF"/>
    <property type="match status" value="1"/>
</dbReference>
<keyword evidence="6" id="KW-0009">Actin-binding</keyword>
<dbReference type="SMART" id="SM00326">
    <property type="entry name" value="SH3"/>
    <property type="match status" value="1"/>
</dbReference>
<dbReference type="EMBL" id="CADEPM010000003">
    <property type="protein sequence ID" value="CAB3402840.1"/>
    <property type="molecule type" value="Genomic_DNA"/>
</dbReference>
<reference evidence="13 14" key="1">
    <citation type="submission" date="2020-04" db="EMBL/GenBank/DDBJ databases">
        <authorList>
            <person name="Laetsch R D."/>
            <person name="Stevens L."/>
            <person name="Kumar S."/>
            <person name="Blaxter L. M."/>
        </authorList>
    </citation>
    <scope>NUCLEOTIDE SEQUENCE [LARGE SCALE GENOMIC DNA]</scope>
</reference>
<dbReference type="InterPro" id="IPR029006">
    <property type="entry name" value="ADF-H/Gelsolin-like_dom_sf"/>
</dbReference>
<evidence type="ECO:0000313" key="14">
    <source>
        <dbReference type="Proteomes" id="UP000494206"/>
    </source>
</evidence>
<dbReference type="OrthoDB" id="5971719at2759"/>
<dbReference type="GO" id="GO:0048812">
    <property type="term" value="P:neuron projection morphogenesis"/>
    <property type="evidence" value="ECO:0007669"/>
    <property type="project" value="TreeGrafter"/>
</dbReference>
<proteinExistence type="inferred from homology"/>
<protein>
    <recommendedName>
        <fullName evidence="15">ADF-H domain-containing protein</fullName>
    </recommendedName>
</protein>
<feature type="compositionally biased region" description="Polar residues" evidence="10">
    <location>
        <begin position="137"/>
        <end position="149"/>
    </location>
</feature>
<dbReference type="Gene3D" id="2.30.30.40">
    <property type="entry name" value="SH3 Domains"/>
    <property type="match status" value="1"/>
</dbReference>
<dbReference type="FunFam" id="2.30.30.40:FF:000046">
    <property type="entry name" value="Drebrin-like protein isoform B"/>
    <property type="match status" value="1"/>
</dbReference>
<organism evidence="13 14">
    <name type="scientific">Caenorhabditis bovis</name>
    <dbReference type="NCBI Taxonomy" id="2654633"/>
    <lineage>
        <taxon>Eukaryota</taxon>
        <taxon>Metazoa</taxon>
        <taxon>Ecdysozoa</taxon>
        <taxon>Nematoda</taxon>
        <taxon>Chromadorea</taxon>
        <taxon>Rhabditida</taxon>
        <taxon>Rhabditina</taxon>
        <taxon>Rhabditomorpha</taxon>
        <taxon>Rhabditoidea</taxon>
        <taxon>Rhabditidae</taxon>
        <taxon>Peloderinae</taxon>
        <taxon>Caenorhabditis</taxon>
    </lineage>
</organism>
<dbReference type="PROSITE" id="PS51263">
    <property type="entry name" value="ADF_H"/>
    <property type="match status" value="1"/>
</dbReference>
<evidence type="ECO:0000256" key="10">
    <source>
        <dbReference type="SAM" id="MobiDB-lite"/>
    </source>
</evidence>
<evidence type="ECO:0000256" key="1">
    <source>
        <dbReference type="ARBA" id="ARBA00004245"/>
    </source>
</evidence>
<comment type="subcellular location">
    <subcellularLocation>
        <location evidence="1">Cytoplasm</location>
        <location evidence="1">Cytoskeleton</location>
    </subcellularLocation>
</comment>
<dbReference type="SUPFAM" id="SSF50044">
    <property type="entry name" value="SH3-domain"/>
    <property type="match status" value="1"/>
</dbReference>
<feature type="compositionally biased region" description="Pro residues" evidence="10">
    <location>
        <begin position="482"/>
        <end position="492"/>
    </location>
</feature>
<dbReference type="PANTHER" id="PTHR10829:SF25">
    <property type="entry name" value="DREBRIN-LIKE PROTEIN"/>
    <property type="match status" value="1"/>
</dbReference>
<dbReference type="PANTHER" id="PTHR10829">
    <property type="entry name" value="CORTACTIN AND DREBRIN"/>
    <property type="match status" value="1"/>
</dbReference>
<keyword evidence="3 8" id="KW-0728">SH3 domain</keyword>
<evidence type="ECO:0000256" key="7">
    <source>
        <dbReference type="ARBA" id="ARBA00023212"/>
    </source>
</evidence>
<dbReference type="GO" id="GO:0005884">
    <property type="term" value="C:actin filament"/>
    <property type="evidence" value="ECO:0007669"/>
    <property type="project" value="TreeGrafter"/>
</dbReference>
<dbReference type="GO" id="GO:0030425">
    <property type="term" value="C:dendrite"/>
    <property type="evidence" value="ECO:0007669"/>
    <property type="project" value="TreeGrafter"/>
</dbReference>
<dbReference type="Pfam" id="PF00241">
    <property type="entry name" value="Cofilin_ADF"/>
    <property type="match status" value="1"/>
</dbReference>
<dbReference type="GO" id="GO:0098974">
    <property type="term" value="P:postsynaptic actin cytoskeleton organization"/>
    <property type="evidence" value="ECO:0007669"/>
    <property type="project" value="TreeGrafter"/>
</dbReference>
<dbReference type="SUPFAM" id="SSF55753">
    <property type="entry name" value="Actin depolymerizing proteins"/>
    <property type="match status" value="1"/>
</dbReference>
<dbReference type="PROSITE" id="PS50002">
    <property type="entry name" value="SH3"/>
    <property type="match status" value="1"/>
</dbReference>
<evidence type="ECO:0000256" key="4">
    <source>
        <dbReference type="ARBA" id="ARBA00022490"/>
    </source>
</evidence>
<dbReference type="GO" id="GO:0045211">
    <property type="term" value="C:postsynaptic membrane"/>
    <property type="evidence" value="ECO:0007669"/>
    <property type="project" value="TreeGrafter"/>
</dbReference>
<name>A0A8S1EGM3_9PELO</name>
<comment type="caution">
    <text evidence="13">The sequence shown here is derived from an EMBL/GenBank/DDBJ whole genome shotgun (WGS) entry which is preliminary data.</text>
</comment>
<dbReference type="GO" id="GO:0030427">
    <property type="term" value="C:site of polarized growth"/>
    <property type="evidence" value="ECO:0007669"/>
    <property type="project" value="TreeGrafter"/>
</dbReference>
<feature type="region of interest" description="Disordered" evidence="10">
    <location>
        <begin position="137"/>
        <end position="168"/>
    </location>
</feature>
<evidence type="ECO:0000256" key="8">
    <source>
        <dbReference type="PROSITE-ProRule" id="PRU00192"/>
    </source>
</evidence>
<dbReference type="GO" id="GO:0045773">
    <property type="term" value="P:positive regulation of axon extension"/>
    <property type="evidence" value="ECO:0007669"/>
    <property type="project" value="TreeGrafter"/>
</dbReference>
<gene>
    <name evidence="13" type="ORF">CBOVIS_LOCUS5400</name>
</gene>
<evidence type="ECO:0000256" key="6">
    <source>
        <dbReference type="ARBA" id="ARBA00023203"/>
    </source>
</evidence>
<dbReference type="GO" id="GO:0030027">
    <property type="term" value="C:lamellipodium"/>
    <property type="evidence" value="ECO:0007669"/>
    <property type="project" value="TreeGrafter"/>
</dbReference>
<sequence>MTLNYNAHRSEIEAAYKRATESSDGDKWVIFDYEGNSNTLKVGEQGTGGLSEFAESFSSGRLQFGVIAVRLSSDVLPKIVLVHWQGEGVQTLRLASTTSHAEEFRRFLKTVHIILHARSEIDIEPDAIRKEVSKLPSTNTNANAESSYSIPEKLESSYKPTKPHIELNPNARDEFWNKMNEEEKRRMAEEKKAREEAQRQYEADRQRIASEIHTKAENYQPEKVTSVYKPVRPHVELSGKARDEFWSKMNEEEKKRQEEERKAREEQQKQFEADRQRIADEIHSKAENYQPDRVTSVYKPVKPHVELNTSAREEFWNKMNEEEKRRVAEEKSVNEMKQKQFEEDRKRIADDIHAKLQIQEKASSNGVDKTSSNTVVLISAGLVGSRKEMFKNTSPQSVPLPKPISTGAKKWPPVSTTPSNSAPPPPQPEPVIQDSEPEKPWSVKEEPKHVYVPEPLLPNPTPVYTAYEEPPVDTAPTSTFSPPDPSPPPPAPVTVASSPPAPSPSAYIQPSYGSQYDVVPEYTPEPEPVKTALSNISEPPAYISSQYDIPPEIQEEPKAPQIDQYDFPPAVEATGLTAKALWDYQAADDTEISFDPDDIIEEIEQVDAGWWKGKAHGRVGLFPANYVVLL</sequence>
<dbReference type="AlphaFoldDB" id="A0A8S1EGM3"/>
<keyword evidence="14" id="KW-1185">Reference proteome</keyword>
<feature type="region of interest" description="Disordered" evidence="10">
    <location>
        <begin position="383"/>
        <end position="545"/>
    </location>
</feature>
<evidence type="ECO:0000259" key="11">
    <source>
        <dbReference type="PROSITE" id="PS50002"/>
    </source>
</evidence>
<accession>A0A8S1EGM3</accession>
<dbReference type="Gene3D" id="3.40.20.10">
    <property type="entry name" value="Severin"/>
    <property type="match status" value="1"/>
</dbReference>
<dbReference type="GO" id="GO:0030833">
    <property type="term" value="P:regulation of actin filament polymerization"/>
    <property type="evidence" value="ECO:0007669"/>
    <property type="project" value="TreeGrafter"/>
</dbReference>
<keyword evidence="4" id="KW-0963">Cytoplasm</keyword>
<evidence type="ECO:0008006" key="15">
    <source>
        <dbReference type="Google" id="ProtNLM"/>
    </source>
</evidence>
<keyword evidence="7" id="KW-0206">Cytoskeleton</keyword>
<feature type="region of interest" description="Disordered" evidence="10">
    <location>
        <begin position="250"/>
        <end position="276"/>
    </location>
</feature>
<dbReference type="PRINTS" id="PR00452">
    <property type="entry name" value="SH3DOMAIN"/>
</dbReference>
<dbReference type="GO" id="GO:0051015">
    <property type="term" value="F:actin filament binding"/>
    <property type="evidence" value="ECO:0007669"/>
    <property type="project" value="TreeGrafter"/>
</dbReference>
<evidence type="ECO:0000313" key="13">
    <source>
        <dbReference type="EMBL" id="CAB3402840.1"/>
    </source>
</evidence>
<dbReference type="CDD" id="cd11960">
    <property type="entry name" value="SH3_Abp1_eu"/>
    <property type="match status" value="1"/>
</dbReference>
<dbReference type="InterPro" id="IPR035717">
    <property type="entry name" value="Drebrin-like_SH3"/>
</dbReference>
<dbReference type="CDD" id="cd11281">
    <property type="entry name" value="ADF_drebrin_like"/>
    <property type="match status" value="1"/>
</dbReference>
<evidence type="ECO:0000259" key="12">
    <source>
        <dbReference type="PROSITE" id="PS51263"/>
    </source>
</evidence>
<feature type="compositionally biased region" description="Basic and acidic residues" evidence="10">
    <location>
        <begin position="436"/>
        <end position="451"/>
    </location>
</feature>
<dbReference type="InterPro" id="IPR036028">
    <property type="entry name" value="SH3-like_dom_sf"/>
</dbReference>
<dbReference type="InterPro" id="IPR001452">
    <property type="entry name" value="SH3_domain"/>
</dbReference>
<feature type="domain" description="SH3" evidence="11">
    <location>
        <begin position="573"/>
        <end position="630"/>
    </location>
</feature>
<feature type="region of interest" description="Disordered" evidence="10">
    <location>
        <begin position="282"/>
        <end position="301"/>
    </location>
</feature>
<comment type="similarity">
    <text evidence="2">Belongs to the ABP1 family.</text>
</comment>
<feature type="domain" description="ADF-H" evidence="12">
    <location>
        <begin position="4"/>
        <end position="133"/>
    </location>
</feature>
<feature type="compositionally biased region" description="Polar residues" evidence="10">
    <location>
        <begin position="532"/>
        <end position="545"/>
    </location>
</feature>
<dbReference type="PRINTS" id="PR00499">
    <property type="entry name" value="P67PHOX"/>
</dbReference>
<feature type="region of interest" description="Disordered" evidence="10">
    <location>
        <begin position="325"/>
        <end position="345"/>
    </location>
</feature>
<evidence type="ECO:0000256" key="3">
    <source>
        <dbReference type="ARBA" id="ARBA00022443"/>
    </source>
</evidence>
<evidence type="ECO:0000256" key="5">
    <source>
        <dbReference type="ARBA" id="ARBA00023054"/>
    </source>
</evidence>
<dbReference type="InterPro" id="IPR002108">
    <property type="entry name" value="ADF-H"/>
</dbReference>
<dbReference type="Pfam" id="PF14604">
    <property type="entry name" value="SH3_9"/>
    <property type="match status" value="1"/>
</dbReference>
<dbReference type="GO" id="GO:0030864">
    <property type="term" value="C:cortical actin cytoskeleton"/>
    <property type="evidence" value="ECO:0007669"/>
    <property type="project" value="TreeGrafter"/>
</dbReference>